<dbReference type="InterPro" id="IPR000032">
    <property type="entry name" value="HPr-like"/>
</dbReference>
<keyword evidence="4" id="KW-0598">Phosphotransferase system</keyword>
<dbReference type="PROSITE" id="PS51350">
    <property type="entry name" value="PTS_HPR_DOM"/>
    <property type="match status" value="1"/>
</dbReference>
<protein>
    <submittedName>
        <fullName evidence="6">HPr family phosphocarrier protein</fullName>
    </submittedName>
</protein>
<proteinExistence type="inferred from homology"/>
<dbReference type="EMBL" id="JACFYJ010000050">
    <property type="protein sequence ID" value="MEI6000394.1"/>
    <property type="molecule type" value="Genomic_DNA"/>
</dbReference>
<organism evidence="6 7">
    <name type="scientific">Paraburkholderia bengalensis</name>
    <dbReference type="NCBI Taxonomy" id="2747562"/>
    <lineage>
        <taxon>Bacteria</taxon>
        <taxon>Pseudomonadati</taxon>
        <taxon>Pseudomonadota</taxon>
        <taxon>Betaproteobacteria</taxon>
        <taxon>Burkholderiales</taxon>
        <taxon>Burkholderiaceae</taxon>
        <taxon>Paraburkholderia</taxon>
    </lineage>
</organism>
<evidence type="ECO:0000256" key="4">
    <source>
        <dbReference type="ARBA" id="ARBA00022683"/>
    </source>
</evidence>
<keyword evidence="7" id="KW-1185">Reference proteome</keyword>
<dbReference type="SUPFAM" id="SSF55594">
    <property type="entry name" value="HPr-like"/>
    <property type="match status" value="1"/>
</dbReference>
<reference evidence="6 7" key="1">
    <citation type="journal article" date="2022" name="Arch. Microbiol.">
        <title>Paraburkholderia bengalensis sp. nov. isolated from roots of Oryza sativa, IR64.</title>
        <authorList>
            <person name="Nag P."/>
            <person name="Mondal N."/>
            <person name="Sarkar J."/>
            <person name="Das S."/>
        </authorList>
    </citation>
    <scope>NUCLEOTIDE SEQUENCE [LARGE SCALE GENOMIC DNA]</scope>
    <source>
        <strain evidence="6 7">IR64_4_BI</strain>
    </source>
</reference>
<accession>A0ABU8IY19</accession>
<dbReference type="CDD" id="cd00367">
    <property type="entry name" value="PTS-HPr_like"/>
    <property type="match status" value="1"/>
</dbReference>
<evidence type="ECO:0000313" key="6">
    <source>
        <dbReference type="EMBL" id="MEI6000394.1"/>
    </source>
</evidence>
<evidence type="ECO:0000313" key="7">
    <source>
        <dbReference type="Proteomes" id="UP001386437"/>
    </source>
</evidence>
<comment type="caution">
    <text evidence="6">The sequence shown here is derived from an EMBL/GenBank/DDBJ whole genome shotgun (WGS) entry which is preliminary data.</text>
</comment>
<dbReference type="Pfam" id="PF00381">
    <property type="entry name" value="PTS-HPr"/>
    <property type="match status" value="1"/>
</dbReference>
<comment type="subcellular location">
    <subcellularLocation>
        <location evidence="1">Cytoplasm</location>
    </subcellularLocation>
</comment>
<evidence type="ECO:0000256" key="2">
    <source>
        <dbReference type="ARBA" id="ARBA00010736"/>
    </source>
</evidence>
<feature type="domain" description="HPr" evidence="5">
    <location>
        <begin position="9"/>
        <end position="99"/>
    </location>
</feature>
<evidence type="ECO:0000256" key="1">
    <source>
        <dbReference type="ARBA" id="ARBA00004496"/>
    </source>
</evidence>
<dbReference type="Proteomes" id="UP001386437">
    <property type="component" value="Unassembled WGS sequence"/>
</dbReference>
<gene>
    <name evidence="6" type="ORF">H3V53_25305</name>
</gene>
<dbReference type="Gene3D" id="3.30.1340.10">
    <property type="entry name" value="HPr-like"/>
    <property type="match status" value="1"/>
</dbReference>
<name>A0ABU8IY19_9BURK</name>
<evidence type="ECO:0000259" key="5">
    <source>
        <dbReference type="PROSITE" id="PS51350"/>
    </source>
</evidence>
<dbReference type="PANTHER" id="PTHR33705:SF2">
    <property type="entry name" value="PHOSPHOCARRIER PROTEIN NPR"/>
    <property type="match status" value="1"/>
</dbReference>
<dbReference type="PRINTS" id="PR00107">
    <property type="entry name" value="PHOSPHOCPHPR"/>
</dbReference>
<sequence>MNRRAGKEKHCGNALIRVTARWGVDETVAAEFAATAVTFASDVICAANGRHVNGKDAMSVMSLRARRDTAVHILVAGPDERDALQTLSAKLCASELGAVPYMQSRAQCSTAVTGR</sequence>
<evidence type="ECO:0000256" key="3">
    <source>
        <dbReference type="ARBA" id="ARBA00022490"/>
    </source>
</evidence>
<dbReference type="InterPro" id="IPR035895">
    <property type="entry name" value="HPr-like_sf"/>
</dbReference>
<comment type="similarity">
    <text evidence="2">Belongs to the HPr family.</text>
</comment>
<keyword evidence="3" id="KW-0963">Cytoplasm</keyword>
<dbReference type="PANTHER" id="PTHR33705">
    <property type="entry name" value="PHOSPHOCARRIER PROTEIN HPR"/>
    <property type="match status" value="1"/>
</dbReference>
<dbReference type="InterPro" id="IPR050399">
    <property type="entry name" value="HPr"/>
</dbReference>